<keyword evidence="2" id="KW-1185">Reference proteome</keyword>
<sequence>MSISHSFNLATPLSVAEVADVLDDVARGARLFDSTTAAADLLTDGVVTRYGTWIRVFAPNPRPWNPLVTDLHITPTVSVAFRLDKTTDLSGQEDDVVRVVAGLLDRVPGDAVLQYHYEVVWLLRRGGRLSLNERDDLWPPDRLAVVPRPFTRETHVFSDED</sequence>
<evidence type="ECO:0000313" key="1">
    <source>
        <dbReference type="EMBL" id="MFC5666912.1"/>
    </source>
</evidence>
<dbReference type="EMBL" id="JBHSOF010000047">
    <property type="protein sequence ID" value="MFC5666912.1"/>
    <property type="molecule type" value="Genomic_DNA"/>
</dbReference>
<proteinExistence type="predicted"/>
<gene>
    <name evidence="1" type="ORF">ACFP3U_28585</name>
</gene>
<dbReference type="RefSeq" id="WP_380228600.1">
    <property type="nucleotide sequence ID" value="NZ_JBHSOF010000047.1"/>
</dbReference>
<name>A0ABW0X8U1_9ACTN</name>
<dbReference type="NCBIfam" id="NF040657">
    <property type="entry name" value="immun_SitI3"/>
    <property type="match status" value="1"/>
</dbReference>
<reference evidence="2" key="1">
    <citation type="journal article" date="2019" name="Int. J. Syst. Evol. Microbiol.">
        <title>The Global Catalogue of Microorganisms (GCM) 10K type strain sequencing project: providing services to taxonomists for standard genome sequencing and annotation.</title>
        <authorList>
            <consortium name="The Broad Institute Genomics Platform"/>
            <consortium name="The Broad Institute Genome Sequencing Center for Infectious Disease"/>
            <person name="Wu L."/>
            <person name="Ma J."/>
        </authorList>
    </citation>
    <scope>NUCLEOTIDE SEQUENCE [LARGE SCALE GENOMIC DNA]</scope>
    <source>
        <strain evidence="2">CGMCC 4.1437</strain>
    </source>
</reference>
<evidence type="ECO:0000313" key="2">
    <source>
        <dbReference type="Proteomes" id="UP001595975"/>
    </source>
</evidence>
<accession>A0ABW0X8U1</accession>
<protein>
    <submittedName>
        <fullName evidence="1">SitI3 family protein</fullName>
    </submittedName>
</protein>
<dbReference type="InterPro" id="IPR049799">
    <property type="entry name" value="SitI3-like"/>
</dbReference>
<organism evidence="1 2">
    <name type="scientific">Kitasatospora misakiensis</name>
    <dbReference type="NCBI Taxonomy" id="67330"/>
    <lineage>
        <taxon>Bacteria</taxon>
        <taxon>Bacillati</taxon>
        <taxon>Actinomycetota</taxon>
        <taxon>Actinomycetes</taxon>
        <taxon>Kitasatosporales</taxon>
        <taxon>Streptomycetaceae</taxon>
        <taxon>Kitasatospora</taxon>
    </lineage>
</organism>
<dbReference type="Proteomes" id="UP001595975">
    <property type="component" value="Unassembled WGS sequence"/>
</dbReference>
<comment type="caution">
    <text evidence="1">The sequence shown here is derived from an EMBL/GenBank/DDBJ whole genome shotgun (WGS) entry which is preliminary data.</text>
</comment>